<evidence type="ECO:0000313" key="3">
    <source>
        <dbReference type="Proteomes" id="UP001153328"/>
    </source>
</evidence>
<dbReference type="AlphaFoldDB" id="A0A9W4GYV6"/>
<feature type="compositionally biased region" description="Gly residues" evidence="1">
    <location>
        <begin position="400"/>
        <end position="409"/>
    </location>
</feature>
<feature type="compositionally biased region" description="Low complexity" evidence="1">
    <location>
        <begin position="47"/>
        <end position="61"/>
    </location>
</feature>
<name>A0A9W4GYV6_9ACTN</name>
<protein>
    <recommendedName>
        <fullName evidence="4">Peptidoglycan binding domain-containing protein</fullName>
    </recommendedName>
</protein>
<feature type="region of interest" description="Disordered" evidence="1">
    <location>
        <begin position="1"/>
        <end position="568"/>
    </location>
</feature>
<evidence type="ECO:0008006" key="4">
    <source>
        <dbReference type="Google" id="ProtNLM"/>
    </source>
</evidence>
<dbReference type="RefSeq" id="WP_251512402.1">
    <property type="nucleotide sequence ID" value="NZ_CAJVAX010000001.1"/>
</dbReference>
<feature type="compositionally biased region" description="Gly residues" evidence="1">
    <location>
        <begin position="312"/>
        <end position="323"/>
    </location>
</feature>
<feature type="compositionally biased region" description="Gly residues" evidence="1">
    <location>
        <begin position="356"/>
        <end position="367"/>
    </location>
</feature>
<feature type="compositionally biased region" description="Pro residues" evidence="1">
    <location>
        <begin position="494"/>
        <end position="506"/>
    </location>
</feature>
<evidence type="ECO:0000313" key="2">
    <source>
        <dbReference type="EMBL" id="CAG7603760.1"/>
    </source>
</evidence>
<gene>
    <name evidence="2" type="ORF">SBRY_10649</name>
</gene>
<proteinExistence type="predicted"/>
<feature type="compositionally biased region" description="Low complexity" evidence="1">
    <location>
        <begin position="527"/>
        <end position="560"/>
    </location>
</feature>
<keyword evidence="3" id="KW-1185">Reference proteome</keyword>
<dbReference type="Proteomes" id="UP001153328">
    <property type="component" value="Unassembled WGS sequence"/>
</dbReference>
<organism evidence="2 3">
    <name type="scientific">Actinacidiphila bryophytorum</name>
    <dbReference type="NCBI Taxonomy" id="1436133"/>
    <lineage>
        <taxon>Bacteria</taxon>
        <taxon>Bacillati</taxon>
        <taxon>Actinomycetota</taxon>
        <taxon>Actinomycetes</taxon>
        <taxon>Kitasatosporales</taxon>
        <taxon>Streptomycetaceae</taxon>
        <taxon>Actinacidiphila</taxon>
    </lineage>
</organism>
<feature type="compositionally biased region" description="Low complexity" evidence="1">
    <location>
        <begin position="184"/>
        <end position="201"/>
    </location>
</feature>
<comment type="caution">
    <text evidence="2">The sequence shown here is derived from an EMBL/GenBank/DDBJ whole genome shotgun (WGS) entry which is preliminary data.</text>
</comment>
<reference evidence="2" key="1">
    <citation type="submission" date="2021-06" db="EMBL/GenBank/DDBJ databases">
        <authorList>
            <person name="Arsene-Ploetze F."/>
        </authorList>
    </citation>
    <scope>NUCLEOTIDE SEQUENCE</scope>
    <source>
        <strain evidence="2">SBRY1</strain>
    </source>
</reference>
<dbReference type="EMBL" id="CAJVAX010000001">
    <property type="protein sequence ID" value="CAG7603760.1"/>
    <property type="molecule type" value="Genomic_DNA"/>
</dbReference>
<feature type="compositionally biased region" description="Pro residues" evidence="1">
    <location>
        <begin position="135"/>
        <end position="146"/>
    </location>
</feature>
<feature type="compositionally biased region" description="Low complexity" evidence="1">
    <location>
        <begin position="88"/>
        <end position="109"/>
    </location>
</feature>
<sequence length="877" mass="86325">MTRETDSSSSGPQGRGGAAYPSGTPPYGSRPFPSLHPQERTRPPGAPDDGAQEAAEAAAPPADEPRTETTLTTRIRINIPGSRPIPPVVVRTTVDDGAAAAESAAQAPAEPEPEAPAEPEPEKTSDWFAPRKSAPTPPPAAPPAAPPYGREQSTGGMPLPPFGDGGAPAGPPATPFGDGGPGFGPEEAAGTAPLPVRNPGGSRAGATGGTSTPGSLFGVAPGEQQGATAPYLPPPVGSAPGDGEAARGPHDTPAGGFAVPFANEAPPFGAGSPFDTGSTPQVAADAPPFGAGSPFDTAAMPAVDDTGSPSFGTGGVPGAGGAGSRYDTGSQPFRTGEVPSAGDAGSGFDTGSPSFGTGGVPGAGGAGSRYDTGSQPFRTGEVPSAGDAGSGFDTGSPSFGTGGVPGAGDAGSAYDTGSQSFRSGEVPSAGDAGSPYDTGSQPFGTADFPPGVPRPSEPSFPGGEDAPNAPFGPTTGGTGSMNVPPVTPEAAGPPAGPNGFRPPAPGPRGGGPGASGDTLVSGIPTVPSGAARGPRQAAPAPAPAPARSESAEKPAAAKAAKPAKKGRSKPVLLGVAVGGVLVVAYGAGLLMNHADVPKGTTVLGTDIGNQNRETAVKMLDTALGDRATAPIQLTIGGKKQTLKPSVAGLAIDTDATVRQVAHADYNPVSVIGSLFGGSRTADPVFVMDEDKLKAALQTLAGTGGGGTDAMVRFEDHKAIGVPGTPRRTLDLVAATAQVEAAYRTRAETGTDAAVVLNAATAPPKVSQAELDKAVNGFGKAAMSGKVTVRADAAHTIDFNKTVPQFLTMVATPDGKLAPHIDLDTLKGLYGTKFDKVLIKRADGSKTPVTPDDVAKALIKALGATDPADRTVTLQNVV</sequence>
<accession>A0A9W4GYV6</accession>
<evidence type="ECO:0000256" key="1">
    <source>
        <dbReference type="SAM" id="MobiDB-lite"/>
    </source>
</evidence>
<feature type="compositionally biased region" description="Low complexity" evidence="1">
    <location>
        <begin position="68"/>
        <end position="79"/>
    </location>
</feature>